<protein>
    <recommendedName>
        <fullName evidence="1">Heterokaryon incompatibility domain-containing protein</fullName>
    </recommendedName>
</protein>
<name>A0A1L7WVV9_9HELO</name>
<proteinExistence type="predicted"/>
<dbReference type="PANTHER" id="PTHR33112:SF16">
    <property type="entry name" value="HETEROKARYON INCOMPATIBILITY DOMAIN-CONTAINING PROTEIN"/>
    <property type="match status" value="1"/>
</dbReference>
<dbReference type="AlphaFoldDB" id="A0A1L7WVV9"/>
<dbReference type="EMBL" id="FJOG01000009">
    <property type="protein sequence ID" value="CZR56908.1"/>
    <property type="molecule type" value="Genomic_DNA"/>
</dbReference>
<dbReference type="Pfam" id="PF06985">
    <property type="entry name" value="HET"/>
    <property type="match status" value="1"/>
</dbReference>
<dbReference type="Proteomes" id="UP000184330">
    <property type="component" value="Unassembled WGS sequence"/>
</dbReference>
<sequence>MALPARVIDVGITDGEVSLHLTEQGEVGRRFTLSWCWGGPTTLPPKLQKTDTSTQKPALYIKKSKGESLLLEQGNRIPFDILPPVFQDAIHLTRKLGEKYLWIDSLCIIQNCKQDWVEQAALMGDIYRDSILCISANAASNCQEGIFYPSQKLRDQVLESYKVQIPYFNSNYPKIEGTIYPLRMALKDALHVSDPLGERAWTFQESALSPRELIWTNLEVKWHCRTARFSEKYPSCEIASKKSKANFKRDLAQNQSPSIDPRELWRRVVQSFSFRSITYSTDIFPAIGGIAREIQMLSKGGLGAYYAGLWEKGMYEGLLWSMTSLKPDDFADDRRNYVAPSWSWASTIPSGERNFFPRVRYPPIQRWKAFKVSASILDIKMGYYVDNKNNDSFGLVASGKIRITAPHLKLGSTTEIGETRMQVSISAEDCEPLGRIICFKILSNTIIEPKVNFSLLQVKEMALKGEEPGRDKLVTKTEKHDAWCLILQKTDKEDEYVRIGLCIMDDGLTEGWGLIEVNII</sequence>
<feature type="domain" description="Heterokaryon incompatibility" evidence="1">
    <location>
        <begin position="32"/>
        <end position="205"/>
    </location>
</feature>
<keyword evidence="3" id="KW-1185">Reference proteome</keyword>
<accession>A0A1L7WVV9</accession>
<dbReference type="STRING" id="576137.A0A1L7WVV9"/>
<gene>
    <name evidence="2" type="ORF">PAC_06797</name>
</gene>
<reference evidence="2" key="1">
    <citation type="submission" date="2016-03" db="EMBL/GenBank/DDBJ databases">
        <authorList>
            <person name="Ploux O."/>
        </authorList>
    </citation>
    <scope>NUCLEOTIDE SEQUENCE [LARGE SCALE GENOMIC DNA]</scope>
    <source>
        <strain evidence="2">UAMH 11012</strain>
    </source>
</reference>
<evidence type="ECO:0000259" key="1">
    <source>
        <dbReference type="Pfam" id="PF06985"/>
    </source>
</evidence>
<organism evidence="2 3">
    <name type="scientific">Phialocephala subalpina</name>
    <dbReference type="NCBI Taxonomy" id="576137"/>
    <lineage>
        <taxon>Eukaryota</taxon>
        <taxon>Fungi</taxon>
        <taxon>Dikarya</taxon>
        <taxon>Ascomycota</taxon>
        <taxon>Pezizomycotina</taxon>
        <taxon>Leotiomycetes</taxon>
        <taxon>Helotiales</taxon>
        <taxon>Mollisiaceae</taxon>
        <taxon>Phialocephala</taxon>
        <taxon>Phialocephala fortinii species complex</taxon>
    </lineage>
</organism>
<evidence type="ECO:0000313" key="3">
    <source>
        <dbReference type="Proteomes" id="UP000184330"/>
    </source>
</evidence>
<dbReference type="OrthoDB" id="5362512at2759"/>
<dbReference type="PANTHER" id="PTHR33112">
    <property type="entry name" value="DOMAIN PROTEIN, PUTATIVE-RELATED"/>
    <property type="match status" value="1"/>
</dbReference>
<dbReference type="InterPro" id="IPR010730">
    <property type="entry name" value="HET"/>
</dbReference>
<evidence type="ECO:0000313" key="2">
    <source>
        <dbReference type="EMBL" id="CZR56908.1"/>
    </source>
</evidence>